<evidence type="ECO:0000256" key="7">
    <source>
        <dbReference type="ARBA" id="ARBA00022989"/>
    </source>
</evidence>
<dbReference type="InterPro" id="IPR050467">
    <property type="entry name" value="LRFN"/>
</dbReference>
<evidence type="ECO:0000256" key="12">
    <source>
        <dbReference type="SAM" id="Phobius"/>
    </source>
</evidence>
<evidence type="ECO:0000313" key="15">
    <source>
        <dbReference type="Proteomes" id="UP001488838"/>
    </source>
</evidence>
<feature type="domain" description="Ig-like" evidence="13">
    <location>
        <begin position="463"/>
        <end position="552"/>
    </location>
</feature>
<evidence type="ECO:0000256" key="11">
    <source>
        <dbReference type="ARBA" id="ARBA00023319"/>
    </source>
</evidence>
<dbReference type="Gene3D" id="3.80.10.10">
    <property type="entry name" value="Ribonuclease Inhibitor"/>
    <property type="match status" value="2"/>
</dbReference>
<dbReference type="PROSITE" id="PS51450">
    <property type="entry name" value="LRR"/>
    <property type="match status" value="4"/>
</dbReference>
<dbReference type="Pfam" id="PF13927">
    <property type="entry name" value="Ig_3"/>
    <property type="match status" value="1"/>
</dbReference>
<evidence type="ECO:0000256" key="4">
    <source>
        <dbReference type="ARBA" id="ARBA00022692"/>
    </source>
</evidence>
<evidence type="ECO:0000256" key="5">
    <source>
        <dbReference type="ARBA" id="ARBA00022729"/>
    </source>
</evidence>
<dbReference type="EMBL" id="JBBHLL010000188">
    <property type="protein sequence ID" value="KAK7810726.1"/>
    <property type="molecule type" value="Genomic_DNA"/>
</dbReference>
<dbReference type="SUPFAM" id="SSF52058">
    <property type="entry name" value="L domain-like"/>
    <property type="match status" value="1"/>
</dbReference>
<dbReference type="Pfam" id="PF00560">
    <property type="entry name" value="LRR_1"/>
    <property type="match status" value="1"/>
</dbReference>
<feature type="domain" description="Ig-like" evidence="13">
    <location>
        <begin position="340"/>
        <end position="439"/>
    </location>
</feature>
<dbReference type="Pfam" id="PF13855">
    <property type="entry name" value="LRR_8"/>
    <property type="match status" value="3"/>
</dbReference>
<dbReference type="Proteomes" id="UP001488838">
    <property type="component" value="Unassembled WGS sequence"/>
</dbReference>
<dbReference type="SMART" id="SM00408">
    <property type="entry name" value="IGc2"/>
    <property type="match status" value="3"/>
</dbReference>
<dbReference type="InterPro" id="IPR032675">
    <property type="entry name" value="LRR_dom_sf"/>
</dbReference>
<dbReference type="FunFam" id="2.60.40.10:FF:000224">
    <property type="entry name" value="Leucine rich repeats and immunoglobulin like domains 3"/>
    <property type="match status" value="1"/>
</dbReference>
<dbReference type="CDD" id="cd05763">
    <property type="entry name" value="IgI_LRIG1-like"/>
    <property type="match status" value="1"/>
</dbReference>
<dbReference type="PANTHER" id="PTHR45842">
    <property type="entry name" value="SYNAPTIC ADHESION-LIKE MOLECULE SALM"/>
    <property type="match status" value="1"/>
</dbReference>
<evidence type="ECO:0000256" key="3">
    <source>
        <dbReference type="ARBA" id="ARBA00022614"/>
    </source>
</evidence>
<dbReference type="InterPro" id="IPR036179">
    <property type="entry name" value="Ig-like_dom_sf"/>
</dbReference>
<feature type="domain" description="Ig-like" evidence="13">
    <location>
        <begin position="557"/>
        <end position="643"/>
    </location>
</feature>
<keyword evidence="6" id="KW-0677">Repeat</keyword>
<keyword evidence="9" id="KW-1015">Disulfide bond</keyword>
<sequence length="707" mass="77694">MYILTMISALKVPPPCLLWGRQHLAFAASGSQAFRLQWALNTRIPGGLVCLGEETERGPGYACDDGAGNSIDEILPEQLEPFQALEALDLSNNNISELRAAFPPLQLKYLYINSNRVISMEPGYFDNLASTLQVLKLNRNRITAIPPKMFKLPQLHHLQLDHNNLTEITKGWLYGLLTLRELHLSQNAISRISADAWEFCQKLSELDLTSNHLSRLDDSSFLGLSLLNTLHIGNNKVSYIADCAFRGLSSLKTLMLQGNRIRSITKKAFTGLDALEHLDLSDNAIMSLQSNAFSQMKRLQQLLLTYASAGLSADLSVPASGLRRCPEGQARNQNHDFPKPQITVQPETQSAIKGSNVSFTCSAASSSDSPMTFAWKKDNELLQDAEMENYAHLRAQGGEVMEYTTILRLHSVAFASEGKYQCIISNHFGSSYSVKAKLTKWGSTDNHWNAGVNCMAFVISVLPSFTKTPMDLTIRAGAMARLECAAMGHPAPQIAWQKDGGTDFPAARERRMHVMPEDEVFFIVDVKIEDIGVYSCTAQNSAGSVSANATLTVLETPSFLRPLLDRTVTKGETAVLQCIAGGSPPPRLNWTKDDSRLVVTERHFFAAGNQLLIIVDSDVSDAGKYTCEMSNTLGTERGNMRLSVIPTPTCDSPHMTAPSFDDDGWATVGVVIIAVVCCVVGTSLVWVVIIYHTRRRNEDCSITNTGV</sequence>
<evidence type="ECO:0000256" key="10">
    <source>
        <dbReference type="ARBA" id="ARBA00023180"/>
    </source>
</evidence>
<keyword evidence="5" id="KW-0732">Signal</keyword>
<dbReference type="GO" id="GO:0005886">
    <property type="term" value="C:plasma membrane"/>
    <property type="evidence" value="ECO:0007669"/>
    <property type="project" value="UniProtKB-SubCell"/>
</dbReference>
<organism evidence="14 15">
    <name type="scientific">Myodes glareolus</name>
    <name type="common">Bank vole</name>
    <name type="synonym">Clethrionomys glareolus</name>
    <dbReference type="NCBI Taxonomy" id="447135"/>
    <lineage>
        <taxon>Eukaryota</taxon>
        <taxon>Metazoa</taxon>
        <taxon>Chordata</taxon>
        <taxon>Craniata</taxon>
        <taxon>Vertebrata</taxon>
        <taxon>Euteleostomi</taxon>
        <taxon>Mammalia</taxon>
        <taxon>Eutheria</taxon>
        <taxon>Euarchontoglires</taxon>
        <taxon>Glires</taxon>
        <taxon>Rodentia</taxon>
        <taxon>Myomorpha</taxon>
        <taxon>Muroidea</taxon>
        <taxon>Cricetidae</taxon>
        <taxon>Arvicolinae</taxon>
        <taxon>Myodes</taxon>
    </lineage>
</organism>
<evidence type="ECO:0000256" key="8">
    <source>
        <dbReference type="ARBA" id="ARBA00023136"/>
    </source>
</evidence>
<comment type="subcellular location">
    <subcellularLocation>
        <location evidence="1">Cell membrane</location>
        <topology evidence="1">Single-pass type I membrane protein</topology>
    </subcellularLocation>
</comment>
<comment type="caution">
    <text evidence="14">The sequence shown here is derived from an EMBL/GenBank/DDBJ whole genome shotgun (WGS) entry which is preliminary data.</text>
</comment>
<dbReference type="InterPro" id="IPR003591">
    <property type="entry name" value="Leu-rich_rpt_typical-subtyp"/>
</dbReference>
<keyword evidence="10" id="KW-0325">Glycoprotein</keyword>
<feature type="transmembrane region" description="Helical" evidence="12">
    <location>
        <begin position="665"/>
        <end position="691"/>
    </location>
</feature>
<dbReference type="InterPro" id="IPR013783">
    <property type="entry name" value="Ig-like_fold"/>
</dbReference>
<dbReference type="InterPro" id="IPR003599">
    <property type="entry name" value="Ig_sub"/>
</dbReference>
<evidence type="ECO:0000313" key="14">
    <source>
        <dbReference type="EMBL" id="KAK7810726.1"/>
    </source>
</evidence>
<protein>
    <recommendedName>
        <fullName evidence="13">Ig-like domain-containing protein</fullName>
    </recommendedName>
</protein>
<evidence type="ECO:0000259" key="13">
    <source>
        <dbReference type="PROSITE" id="PS50835"/>
    </source>
</evidence>
<gene>
    <name evidence="14" type="ORF">U0070_027454</name>
</gene>
<keyword evidence="4 12" id="KW-0812">Transmembrane</keyword>
<accession>A0AAW0I8N6</accession>
<dbReference type="Pfam" id="PF07679">
    <property type="entry name" value="I-set"/>
    <property type="match status" value="2"/>
</dbReference>
<dbReference type="InterPro" id="IPR001611">
    <property type="entry name" value="Leu-rich_rpt"/>
</dbReference>
<evidence type="ECO:0000256" key="6">
    <source>
        <dbReference type="ARBA" id="ARBA00022737"/>
    </source>
</evidence>
<name>A0AAW0I8N6_MYOGA</name>
<dbReference type="PANTHER" id="PTHR45842:SF16">
    <property type="entry name" value="LEUCINE-RICH REPEATS AND IMMUNOGLOBULIN-LIKE DOMAINS 3"/>
    <property type="match status" value="1"/>
</dbReference>
<dbReference type="SUPFAM" id="SSF48726">
    <property type="entry name" value="Immunoglobulin"/>
    <property type="match status" value="3"/>
</dbReference>
<dbReference type="AlphaFoldDB" id="A0AAW0I8N6"/>
<dbReference type="InterPro" id="IPR007110">
    <property type="entry name" value="Ig-like_dom"/>
</dbReference>
<reference evidence="14 15" key="1">
    <citation type="journal article" date="2023" name="bioRxiv">
        <title>Conserved and derived expression patterns and positive selection on dental genes reveal complex evolutionary context of ever-growing rodent molars.</title>
        <authorList>
            <person name="Calamari Z.T."/>
            <person name="Song A."/>
            <person name="Cohen E."/>
            <person name="Akter M."/>
            <person name="Roy R.D."/>
            <person name="Hallikas O."/>
            <person name="Christensen M.M."/>
            <person name="Li P."/>
            <person name="Marangoni P."/>
            <person name="Jernvall J."/>
            <person name="Klein O.D."/>
        </authorList>
    </citation>
    <scope>NUCLEOTIDE SEQUENCE [LARGE SCALE GENOMIC DNA]</scope>
    <source>
        <strain evidence="14">V071</strain>
    </source>
</reference>
<proteinExistence type="predicted"/>
<keyword evidence="8 12" id="KW-0472">Membrane</keyword>
<keyword evidence="3" id="KW-0433">Leucine-rich repeat</keyword>
<keyword evidence="11" id="KW-0393">Immunoglobulin domain</keyword>
<keyword evidence="7 12" id="KW-1133">Transmembrane helix</keyword>
<evidence type="ECO:0000256" key="1">
    <source>
        <dbReference type="ARBA" id="ARBA00004251"/>
    </source>
</evidence>
<evidence type="ECO:0000256" key="9">
    <source>
        <dbReference type="ARBA" id="ARBA00023157"/>
    </source>
</evidence>
<dbReference type="PROSITE" id="PS50835">
    <property type="entry name" value="IG_LIKE"/>
    <property type="match status" value="3"/>
</dbReference>
<dbReference type="Gene3D" id="2.60.40.10">
    <property type="entry name" value="Immunoglobulins"/>
    <property type="match status" value="3"/>
</dbReference>
<dbReference type="FunFam" id="2.60.40.10:FF:000150">
    <property type="entry name" value="Leucine rich repeats and immunoglobulin like domains 3"/>
    <property type="match status" value="1"/>
</dbReference>
<dbReference type="InterPro" id="IPR013098">
    <property type="entry name" value="Ig_I-set"/>
</dbReference>
<evidence type="ECO:0000256" key="2">
    <source>
        <dbReference type="ARBA" id="ARBA00022475"/>
    </source>
</evidence>
<keyword evidence="15" id="KW-1185">Reference proteome</keyword>
<dbReference type="FunFam" id="2.60.40.10:FF:000161">
    <property type="entry name" value="Leucine rich repeats and immunoglobulin like domains 2"/>
    <property type="match status" value="1"/>
</dbReference>
<dbReference type="InterPro" id="IPR003598">
    <property type="entry name" value="Ig_sub2"/>
</dbReference>
<keyword evidence="2" id="KW-1003">Cell membrane</keyword>
<dbReference type="SMART" id="SM00369">
    <property type="entry name" value="LRR_TYP"/>
    <property type="match status" value="8"/>
</dbReference>
<dbReference type="SMART" id="SM00409">
    <property type="entry name" value="IG"/>
    <property type="match status" value="3"/>
</dbReference>